<evidence type="ECO:0000256" key="1">
    <source>
        <dbReference type="ARBA" id="ARBA00010641"/>
    </source>
</evidence>
<protein>
    <submittedName>
        <fullName evidence="8">RNA polymerase sigma factor SigI</fullName>
    </submittedName>
</protein>
<dbReference type="InterPro" id="IPR036388">
    <property type="entry name" value="WH-like_DNA-bd_sf"/>
</dbReference>
<dbReference type="InterPro" id="IPR013249">
    <property type="entry name" value="RNA_pol_sigma70_r4_t2"/>
</dbReference>
<dbReference type="Pfam" id="PF04542">
    <property type="entry name" value="Sigma70_r2"/>
    <property type="match status" value="1"/>
</dbReference>
<dbReference type="InterPro" id="IPR007627">
    <property type="entry name" value="RNA_pol_sigma70_r2"/>
</dbReference>
<gene>
    <name evidence="8" type="primary">sigI</name>
    <name evidence="8" type="ORF">AFCDBAGC_0961</name>
</gene>
<keyword evidence="9" id="KW-1185">Reference proteome</keyword>
<accession>A0ABQ4QE00</accession>
<dbReference type="InterPro" id="IPR013325">
    <property type="entry name" value="RNA_pol_sigma_r2"/>
</dbReference>
<dbReference type="InterPro" id="IPR039425">
    <property type="entry name" value="RNA_pol_sigma-70-like"/>
</dbReference>
<keyword evidence="3" id="KW-0731">Sigma factor</keyword>
<dbReference type="PANTHER" id="PTHR43133">
    <property type="entry name" value="RNA POLYMERASE ECF-TYPE SIGMA FACTO"/>
    <property type="match status" value="1"/>
</dbReference>
<keyword evidence="4" id="KW-0238">DNA-binding</keyword>
<evidence type="ECO:0000256" key="5">
    <source>
        <dbReference type="ARBA" id="ARBA00023163"/>
    </source>
</evidence>
<evidence type="ECO:0000256" key="2">
    <source>
        <dbReference type="ARBA" id="ARBA00023015"/>
    </source>
</evidence>
<organism evidence="8 9">
    <name type="scientific">Methylobacterium cerastii</name>
    <dbReference type="NCBI Taxonomy" id="932741"/>
    <lineage>
        <taxon>Bacteria</taxon>
        <taxon>Pseudomonadati</taxon>
        <taxon>Pseudomonadota</taxon>
        <taxon>Alphaproteobacteria</taxon>
        <taxon>Hyphomicrobiales</taxon>
        <taxon>Methylobacteriaceae</taxon>
        <taxon>Methylobacterium</taxon>
    </lineage>
</organism>
<dbReference type="Gene3D" id="1.10.10.10">
    <property type="entry name" value="Winged helix-like DNA-binding domain superfamily/Winged helix DNA-binding domain"/>
    <property type="match status" value="1"/>
</dbReference>
<dbReference type="InterPro" id="IPR014284">
    <property type="entry name" value="RNA_pol_sigma-70_dom"/>
</dbReference>
<feature type="domain" description="RNA polymerase sigma-70 region 2" evidence="6">
    <location>
        <begin position="60"/>
        <end position="127"/>
    </location>
</feature>
<comment type="caution">
    <text evidence="8">The sequence shown here is derived from an EMBL/GenBank/DDBJ whole genome shotgun (WGS) entry which is preliminary data.</text>
</comment>
<dbReference type="SUPFAM" id="SSF88946">
    <property type="entry name" value="Sigma2 domain of RNA polymerase sigma factors"/>
    <property type="match status" value="1"/>
</dbReference>
<evidence type="ECO:0000256" key="4">
    <source>
        <dbReference type="ARBA" id="ARBA00023125"/>
    </source>
</evidence>
<dbReference type="SUPFAM" id="SSF88659">
    <property type="entry name" value="Sigma3 and sigma4 domains of RNA polymerase sigma factors"/>
    <property type="match status" value="1"/>
</dbReference>
<evidence type="ECO:0000259" key="7">
    <source>
        <dbReference type="Pfam" id="PF08281"/>
    </source>
</evidence>
<dbReference type="EMBL" id="BPQG01000008">
    <property type="protein sequence ID" value="GJD43117.1"/>
    <property type="molecule type" value="Genomic_DNA"/>
</dbReference>
<dbReference type="Gene3D" id="1.10.1740.10">
    <property type="match status" value="1"/>
</dbReference>
<dbReference type="Proteomes" id="UP001055117">
    <property type="component" value="Unassembled WGS sequence"/>
</dbReference>
<comment type="similarity">
    <text evidence="1">Belongs to the sigma-70 factor family. ECF subfamily.</text>
</comment>
<dbReference type="Pfam" id="PF08281">
    <property type="entry name" value="Sigma70_r4_2"/>
    <property type="match status" value="1"/>
</dbReference>
<dbReference type="NCBIfam" id="TIGR02937">
    <property type="entry name" value="sigma70-ECF"/>
    <property type="match status" value="1"/>
</dbReference>
<feature type="domain" description="RNA polymerase sigma factor 70 region 4 type 2" evidence="7">
    <location>
        <begin position="159"/>
        <end position="210"/>
    </location>
</feature>
<name>A0ABQ4QE00_9HYPH</name>
<dbReference type="PANTHER" id="PTHR43133:SF58">
    <property type="entry name" value="ECF RNA POLYMERASE SIGMA FACTOR SIGD"/>
    <property type="match status" value="1"/>
</dbReference>
<evidence type="ECO:0000313" key="8">
    <source>
        <dbReference type="EMBL" id="GJD43117.1"/>
    </source>
</evidence>
<keyword evidence="2" id="KW-0805">Transcription regulation</keyword>
<keyword evidence="5" id="KW-0804">Transcription</keyword>
<reference evidence="8 9" key="1">
    <citation type="journal article" date="2021" name="Front. Microbiol.">
        <title>Comprehensive Comparative Genomics and Phenotyping of Methylobacterium Species.</title>
        <authorList>
            <person name="Alessa O."/>
            <person name="Ogura Y."/>
            <person name="Fujitani Y."/>
            <person name="Takami H."/>
            <person name="Hayashi T."/>
            <person name="Sahin N."/>
            <person name="Tani A."/>
        </authorList>
    </citation>
    <scope>NUCLEOTIDE SEQUENCE [LARGE SCALE GENOMIC DNA]</scope>
    <source>
        <strain evidence="8 9">DSM 23679</strain>
    </source>
</reference>
<evidence type="ECO:0000259" key="6">
    <source>
        <dbReference type="Pfam" id="PF04542"/>
    </source>
</evidence>
<proteinExistence type="inferred from homology"/>
<evidence type="ECO:0000313" key="9">
    <source>
        <dbReference type="Proteomes" id="UP001055117"/>
    </source>
</evidence>
<evidence type="ECO:0000256" key="3">
    <source>
        <dbReference type="ARBA" id="ARBA00023082"/>
    </source>
</evidence>
<dbReference type="InterPro" id="IPR013324">
    <property type="entry name" value="RNA_pol_sigma_r3/r4-like"/>
</dbReference>
<sequence>MFLSAVGPAPTLRVRSPGGAVALGSGTRRGDRAAMALEDSLATAMAAAQAGDAAAYRRLLNACLPVIAGIARAQGVRGEAVDDVVQDTLLTIHKARASYDPARPFLPWLRAITQRRAIDRLRRAGRRPQEVHDPLAYEAHADAGPAPNTRIEADERNAALARAVAALPDGQRQAVEQLAYAERSLEEAAALTGRSKGALKVNLHRALKALRGTLARDKEGGDA</sequence>